<dbReference type="CDD" id="cd03230">
    <property type="entry name" value="ABC_DR_subfamily_A"/>
    <property type="match status" value="1"/>
</dbReference>
<sequence length="350" mass="37465">MSQATRRPSRSDTSSDGDPEAAGETVLAVDNLQKTYGDGDDAVHAVDGVSFAVDRGEVVGVLGPNGAGKTTTIKSILGLVVPTAGTVEIAGVNAADDARAVYQHVGAMLEGARNTYWRLTVAENLRFFAALGGRDPDVARDRHERLLEQFNLADKADEPVNDLSRGQKQKVSLAATLARGTDVVFLDEPTLGLDVEASVELRRELRRLADEEDITIVLSSHDMDVVESVCDRVVILADGQVIADDPVEDLVGVFETQAYRVTVEGQVPGGVRTQLTDSYHTENWDVLEDRTRFDVTLADGDTLHGVLDVLQAADRQLLDVDGLEPDLEDVFLDVTGTAPGSDADEGGDGE</sequence>
<dbReference type="PANTHER" id="PTHR42711:SF5">
    <property type="entry name" value="ABC TRANSPORTER ATP-BINDING PROTEIN NATA"/>
    <property type="match status" value="1"/>
</dbReference>
<feature type="region of interest" description="Disordered" evidence="5">
    <location>
        <begin position="1"/>
        <end position="22"/>
    </location>
</feature>
<dbReference type="EMBL" id="WUUU01000030">
    <property type="protein sequence ID" value="MXR20168.1"/>
    <property type="molecule type" value="Genomic_DNA"/>
</dbReference>
<dbReference type="InterPro" id="IPR027417">
    <property type="entry name" value="P-loop_NTPase"/>
</dbReference>
<evidence type="ECO:0000313" key="7">
    <source>
        <dbReference type="EMBL" id="MXR20168.1"/>
    </source>
</evidence>
<dbReference type="GO" id="GO:0016887">
    <property type="term" value="F:ATP hydrolysis activity"/>
    <property type="evidence" value="ECO:0007669"/>
    <property type="project" value="InterPro"/>
</dbReference>
<dbReference type="PANTHER" id="PTHR42711">
    <property type="entry name" value="ABC TRANSPORTER ATP-BINDING PROTEIN"/>
    <property type="match status" value="1"/>
</dbReference>
<name>A0A6B0SF22_9EURY</name>
<keyword evidence="4 7" id="KW-0067">ATP-binding</keyword>
<organism evidence="7 8">
    <name type="scientific">Halobacterium bonnevillei</name>
    <dbReference type="NCBI Taxonomy" id="2692200"/>
    <lineage>
        <taxon>Archaea</taxon>
        <taxon>Methanobacteriati</taxon>
        <taxon>Methanobacteriota</taxon>
        <taxon>Stenosarchaea group</taxon>
        <taxon>Halobacteria</taxon>
        <taxon>Halobacteriales</taxon>
        <taxon>Halobacteriaceae</taxon>
        <taxon>Halobacterium</taxon>
    </lineage>
</organism>
<dbReference type="InterPro" id="IPR003593">
    <property type="entry name" value="AAA+_ATPase"/>
</dbReference>
<evidence type="ECO:0000256" key="4">
    <source>
        <dbReference type="ARBA" id="ARBA00022840"/>
    </source>
</evidence>
<protein>
    <submittedName>
        <fullName evidence="7">ATP-binding cassette domain-containing protein</fullName>
    </submittedName>
</protein>
<dbReference type="AlphaFoldDB" id="A0A6B0SF22"/>
<dbReference type="Proteomes" id="UP000471521">
    <property type="component" value="Unassembled WGS sequence"/>
</dbReference>
<keyword evidence="2" id="KW-0813">Transport</keyword>
<dbReference type="InterPro" id="IPR003439">
    <property type="entry name" value="ABC_transporter-like_ATP-bd"/>
</dbReference>
<accession>A0A6B0SF22</accession>
<dbReference type="RefSeq" id="WP_159525725.1">
    <property type="nucleotide sequence ID" value="NZ_WUUU01000030.1"/>
</dbReference>
<proteinExistence type="inferred from homology"/>
<evidence type="ECO:0000256" key="3">
    <source>
        <dbReference type="ARBA" id="ARBA00022741"/>
    </source>
</evidence>
<evidence type="ECO:0000256" key="2">
    <source>
        <dbReference type="ARBA" id="ARBA00022448"/>
    </source>
</evidence>
<comment type="caution">
    <text evidence="7">The sequence shown here is derived from an EMBL/GenBank/DDBJ whole genome shotgun (WGS) entry which is preliminary data.</text>
</comment>
<reference evidence="7 8" key="1">
    <citation type="submission" date="2019-12" db="EMBL/GenBank/DDBJ databases">
        <title>Isolation and characterization of three novel carbon monoxide-oxidizing members of Halobacteria from salione crusts and soils.</title>
        <authorList>
            <person name="Myers M.R."/>
            <person name="King G.M."/>
        </authorList>
    </citation>
    <scope>NUCLEOTIDE SEQUENCE [LARGE SCALE GENOMIC DNA]</scope>
    <source>
        <strain evidence="7 8">PCN9</strain>
    </source>
</reference>
<dbReference type="Pfam" id="PF00005">
    <property type="entry name" value="ABC_tran"/>
    <property type="match status" value="1"/>
</dbReference>
<comment type="similarity">
    <text evidence="1">Belongs to the ABC transporter superfamily.</text>
</comment>
<dbReference type="InterPro" id="IPR050763">
    <property type="entry name" value="ABC_transporter_ATP-binding"/>
</dbReference>
<keyword evidence="8" id="KW-1185">Reference proteome</keyword>
<dbReference type="OrthoDB" id="87732at2157"/>
<dbReference type="GO" id="GO:0005524">
    <property type="term" value="F:ATP binding"/>
    <property type="evidence" value="ECO:0007669"/>
    <property type="project" value="UniProtKB-KW"/>
</dbReference>
<dbReference type="Gene3D" id="3.40.50.300">
    <property type="entry name" value="P-loop containing nucleotide triphosphate hydrolases"/>
    <property type="match status" value="1"/>
</dbReference>
<evidence type="ECO:0000256" key="1">
    <source>
        <dbReference type="ARBA" id="ARBA00005417"/>
    </source>
</evidence>
<gene>
    <name evidence="7" type="ORF">GRX66_05960</name>
</gene>
<evidence type="ECO:0000259" key="6">
    <source>
        <dbReference type="PROSITE" id="PS50893"/>
    </source>
</evidence>
<evidence type="ECO:0000256" key="5">
    <source>
        <dbReference type="SAM" id="MobiDB-lite"/>
    </source>
</evidence>
<feature type="domain" description="ABC transporter" evidence="6">
    <location>
        <begin position="27"/>
        <end position="263"/>
    </location>
</feature>
<dbReference type="PROSITE" id="PS50893">
    <property type="entry name" value="ABC_TRANSPORTER_2"/>
    <property type="match status" value="1"/>
</dbReference>
<dbReference type="SMART" id="SM00382">
    <property type="entry name" value="AAA"/>
    <property type="match status" value="1"/>
</dbReference>
<keyword evidence="3" id="KW-0547">Nucleotide-binding</keyword>
<evidence type="ECO:0000313" key="8">
    <source>
        <dbReference type="Proteomes" id="UP000471521"/>
    </source>
</evidence>
<dbReference type="SUPFAM" id="SSF52540">
    <property type="entry name" value="P-loop containing nucleoside triphosphate hydrolases"/>
    <property type="match status" value="1"/>
</dbReference>